<reference evidence="2 3" key="1">
    <citation type="journal article" date="2023" name="Hortic Res">
        <title>Pangenome of water caltrop reveals structural variations and asymmetric subgenome divergence after allopolyploidization.</title>
        <authorList>
            <person name="Zhang X."/>
            <person name="Chen Y."/>
            <person name="Wang L."/>
            <person name="Yuan Y."/>
            <person name="Fang M."/>
            <person name="Shi L."/>
            <person name="Lu R."/>
            <person name="Comes H.P."/>
            <person name="Ma Y."/>
            <person name="Chen Y."/>
            <person name="Huang G."/>
            <person name="Zhou Y."/>
            <person name="Zheng Z."/>
            <person name="Qiu Y."/>
        </authorList>
    </citation>
    <scope>NUCLEOTIDE SEQUENCE [LARGE SCALE GENOMIC DNA]</scope>
    <source>
        <strain evidence="2">F231</strain>
    </source>
</reference>
<dbReference type="EMBL" id="JAXQNO010000021">
    <property type="protein sequence ID" value="KAK4769004.1"/>
    <property type="molecule type" value="Genomic_DNA"/>
</dbReference>
<dbReference type="Pfam" id="PF14416">
    <property type="entry name" value="PMR5N"/>
    <property type="match status" value="1"/>
</dbReference>
<accession>A0AAN7KQ80</accession>
<dbReference type="GO" id="GO:0005794">
    <property type="term" value="C:Golgi apparatus"/>
    <property type="evidence" value="ECO:0007669"/>
    <property type="project" value="TreeGrafter"/>
</dbReference>
<protein>
    <recommendedName>
        <fullName evidence="1">Trichome birefringence-like N-terminal domain-containing protein</fullName>
    </recommendedName>
</protein>
<feature type="domain" description="Trichome birefringence-like N-terminal" evidence="1">
    <location>
        <begin position="119"/>
        <end position="173"/>
    </location>
</feature>
<dbReference type="PANTHER" id="PTHR32285:SF10">
    <property type="entry name" value="XYLAN O-ACETYLTRANSFERASE 1"/>
    <property type="match status" value="1"/>
</dbReference>
<name>A0AAN7KQ80_TRANT</name>
<dbReference type="InterPro" id="IPR025846">
    <property type="entry name" value="TBL_N"/>
</dbReference>
<dbReference type="PANTHER" id="PTHR32285">
    <property type="entry name" value="PROTEIN TRICHOME BIREFRINGENCE-LIKE 9-RELATED"/>
    <property type="match status" value="1"/>
</dbReference>
<dbReference type="Proteomes" id="UP001346149">
    <property type="component" value="Unassembled WGS sequence"/>
</dbReference>
<dbReference type="AlphaFoldDB" id="A0AAN7KQ80"/>
<proteinExistence type="predicted"/>
<keyword evidence="3" id="KW-1185">Reference proteome</keyword>
<sequence>MEDLNRSEKGGGIPATGFKHFEGGGGGARKGNNLSIFAVVFSVCLSGAFMYNEGVKSIALYPFSLPQGRAQEKSGLEQAVGNENYGLLVQATGEGSGGGSGSIEAQEEDLLEGVELPPEECDVFNGEWGFDNVTYPLYNEDDCEFLTAQVTCLRNGRKDSSYQNWRWQPRDCSLPK</sequence>
<gene>
    <name evidence="2" type="ORF">SAY86_027154</name>
</gene>
<comment type="caution">
    <text evidence="2">The sequence shown here is derived from an EMBL/GenBank/DDBJ whole genome shotgun (WGS) entry which is preliminary data.</text>
</comment>
<dbReference type="GO" id="GO:0016413">
    <property type="term" value="F:O-acetyltransferase activity"/>
    <property type="evidence" value="ECO:0007669"/>
    <property type="project" value="InterPro"/>
</dbReference>
<dbReference type="InterPro" id="IPR029962">
    <property type="entry name" value="TBL"/>
</dbReference>
<evidence type="ECO:0000313" key="2">
    <source>
        <dbReference type="EMBL" id="KAK4769004.1"/>
    </source>
</evidence>
<evidence type="ECO:0000259" key="1">
    <source>
        <dbReference type="Pfam" id="PF14416"/>
    </source>
</evidence>
<evidence type="ECO:0000313" key="3">
    <source>
        <dbReference type="Proteomes" id="UP001346149"/>
    </source>
</evidence>
<organism evidence="2 3">
    <name type="scientific">Trapa natans</name>
    <name type="common">Water chestnut</name>
    <dbReference type="NCBI Taxonomy" id="22666"/>
    <lineage>
        <taxon>Eukaryota</taxon>
        <taxon>Viridiplantae</taxon>
        <taxon>Streptophyta</taxon>
        <taxon>Embryophyta</taxon>
        <taxon>Tracheophyta</taxon>
        <taxon>Spermatophyta</taxon>
        <taxon>Magnoliopsida</taxon>
        <taxon>eudicotyledons</taxon>
        <taxon>Gunneridae</taxon>
        <taxon>Pentapetalae</taxon>
        <taxon>rosids</taxon>
        <taxon>malvids</taxon>
        <taxon>Myrtales</taxon>
        <taxon>Lythraceae</taxon>
        <taxon>Trapa</taxon>
    </lineage>
</organism>